<evidence type="ECO:0000256" key="2">
    <source>
        <dbReference type="ARBA" id="ARBA00022741"/>
    </source>
</evidence>
<dbReference type="InterPro" id="IPR003439">
    <property type="entry name" value="ABC_transporter-like_ATP-bd"/>
</dbReference>
<dbReference type="GO" id="GO:0005524">
    <property type="term" value="F:ATP binding"/>
    <property type="evidence" value="ECO:0007669"/>
    <property type="project" value="UniProtKB-KW"/>
</dbReference>
<dbReference type="InterPro" id="IPR003593">
    <property type="entry name" value="AAA+_ATPase"/>
</dbReference>
<dbReference type="OrthoDB" id="18209at2157"/>
<dbReference type="STRING" id="1227498.C492_05165"/>
<name>L9XS94_9EURY</name>
<dbReference type="SUPFAM" id="SSF52540">
    <property type="entry name" value="P-loop containing nucleoside triphosphate hydrolases"/>
    <property type="match status" value="1"/>
</dbReference>
<keyword evidence="2" id="KW-0547">Nucleotide-binding</keyword>
<gene>
    <name evidence="5" type="ORF">C492_05165</name>
</gene>
<evidence type="ECO:0000256" key="1">
    <source>
        <dbReference type="ARBA" id="ARBA00022448"/>
    </source>
</evidence>
<keyword evidence="6" id="KW-1185">Reference proteome</keyword>
<dbReference type="GO" id="GO:0015833">
    <property type="term" value="P:peptide transport"/>
    <property type="evidence" value="ECO:0007669"/>
    <property type="project" value="InterPro"/>
</dbReference>
<dbReference type="AlphaFoldDB" id="L9XS94"/>
<organism evidence="5 6">
    <name type="scientific">Natronococcus jeotgali DSM 18795</name>
    <dbReference type="NCBI Taxonomy" id="1227498"/>
    <lineage>
        <taxon>Archaea</taxon>
        <taxon>Methanobacteriati</taxon>
        <taxon>Methanobacteriota</taxon>
        <taxon>Stenosarchaea group</taxon>
        <taxon>Halobacteria</taxon>
        <taxon>Halobacteriales</taxon>
        <taxon>Natrialbaceae</taxon>
        <taxon>Natronococcus</taxon>
    </lineage>
</organism>
<dbReference type="FunFam" id="3.40.50.300:FF:000016">
    <property type="entry name" value="Oligopeptide ABC transporter ATP-binding component"/>
    <property type="match status" value="1"/>
</dbReference>
<dbReference type="InterPro" id="IPR013563">
    <property type="entry name" value="Oligopep_ABC_C"/>
</dbReference>
<dbReference type="InterPro" id="IPR027417">
    <property type="entry name" value="P-loop_NTPase"/>
</dbReference>
<dbReference type="InterPro" id="IPR050319">
    <property type="entry name" value="ABC_transp_ATP-bind"/>
</dbReference>
<dbReference type="CDD" id="cd03257">
    <property type="entry name" value="ABC_NikE_OppD_transporters"/>
    <property type="match status" value="1"/>
</dbReference>
<dbReference type="PROSITE" id="PS00211">
    <property type="entry name" value="ABC_TRANSPORTER_1"/>
    <property type="match status" value="1"/>
</dbReference>
<sequence length="434" mass="48125">MAGEDVAHGEPLLEVEGLKKYFGQDSGLLGGISFEPGRFPPISLDEQQVKAVDDVSFEIRRGETLGLVGESGCGKSTLGRTLLRLLEPTAGTISFKGDDLAALSGEELRRKRAEIQMIFQDPQSSLDPRMKVGRIIEEPMRAHGMLDDEGREARAKDLLEKVGLDPHHYNRHPHAFSGGQRQRVNLARALSVNPDFIVCDEPVSALDVSIQAQVLNTMERLQEEFGLTYLFIAHDLSVIRHISDRVAVMYLGNVVELADKEELFENPQHPYTRALLDSIPVPDPRRRGARGALEGEVPSPVDPPSGCRFRTRCPRLIAPEGYDWTDEEWAHTRSFLRAVKRRTFESASAAELRREFFGGDLPDGEAGEIVAEAIALVATDADAGTEGRGDWTDARELLLEKFARESVCATERPAYDVETEHGTDSHFAACHLHR</sequence>
<evidence type="ECO:0000256" key="3">
    <source>
        <dbReference type="ARBA" id="ARBA00022840"/>
    </source>
</evidence>
<dbReference type="GO" id="GO:0055085">
    <property type="term" value="P:transmembrane transport"/>
    <property type="evidence" value="ECO:0007669"/>
    <property type="project" value="UniProtKB-ARBA"/>
</dbReference>
<comment type="caution">
    <text evidence="5">The sequence shown here is derived from an EMBL/GenBank/DDBJ whole genome shotgun (WGS) entry which is preliminary data.</text>
</comment>
<evidence type="ECO:0000313" key="5">
    <source>
        <dbReference type="EMBL" id="ELY64291.1"/>
    </source>
</evidence>
<feature type="domain" description="ABC transporter" evidence="4">
    <location>
        <begin position="37"/>
        <end position="276"/>
    </location>
</feature>
<dbReference type="PANTHER" id="PTHR43776">
    <property type="entry name" value="TRANSPORT ATP-BINDING PROTEIN"/>
    <property type="match status" value="1"/>
</dbReference>
<protein>
    <submittedName>
        <fullName evidence="5">Oligopeptide/dipeptide ABC transporter ATPase</fullName>
    </submittedName>
</protein>
<proteinExistence type="predicted"/>
<dbReference type="PATRIC" id="fig|1227498.3.peg.1059"/>
<dbReference type="SMART" id="SM00382">
    <property type="entry name" value="AAA"/>
    <property type="match status" value="1"/>
</dbReference>
<dbReference type="Pfam" id="PF00005">
    <property type="entry name" value="ABC_tran"/>
    <property type="match status" value="1"/>
</dbReference>
<dbReference type="NCBIfam" id="TIGR01727">
    <property type="entry name" value="oligo_HPY"/>
    <property type="match status" value="1"/>
</dbReference>
<dbReference type="GO" id="GO:0016887">
    <property type="term" value="F:ATP hydrolysis activity"/>
    <property type="evidence" value="ECO:0007669"/>
    <property type="project" value="InterPro"/>
</dbReference>
<dbReference type="InterPro" id="IPR017871">
    <property type="entry name" value="ABC_transporter-like_CS"/>
</dbReference>
<dbReference type="PROSITE" id="PS50893">
    <property type="entry name" value="ABC_TRANSPORTER_2"/>
    <property type="match status" value="1"/>
</dbReference>
<dbReference type="Proteomes" id="UP000011531">
    <property type="component" value="Unassembled WGS sequence"/>
</dbReference>
<dbReference type="RefSeq" id="WP_008421100.1">
    <property type="nucleotide sequence ID" value="NZ_AOIA01000033.1"/>
</dbReference>
<dbReference type="Pfam" id="PF08352">
    <property type="entry name" value="oligo_HPY"/>
    <property type="match status" value="1"/>
</dbReference>
<reference evidence="5 6" key="1">
    <citation type="journal article" date="2014" name="PLoS Genet.">
        <title>Phylogenetically driven sequencing of extremely halophilic archaea reveals strategies for static and dynamic osmo-response.</title>
        <authorList>
            <person name="Becker E.A."/>
            <person name="Seitzer P.M."/>
            <person name="Tritt A."/>
            <person name="Larsen D."/>
            <person name="Krusor M."/>
            <person name="Yao A.I."/>
            <person name="Wu D."/>
            <person name="Madern D."/>
            <person name="Eisen J.A."/>
            <person name="Darling A.E."/>
            <person name="Facciotti M.T."/>
        </authorList>
    </citation>
    <scope>NUCLEOTIDE SEQUENCE [LARGE SCALE GENOMIC DNA]</scope>
    <source>
        <strain evidence="5 6">DSM 18795</strain>
    </source>
</reference>
<accession>L9XS94</accession>
<keyword evidence="1" id="KW-0813">Transport</keyword>
<dbReference type="EMBL" id="AOIA01000033">
    <property type="protein sequence ID" value="ELY64291.1"/>
    <property type="molecule type" value="Genomic_DNA"/>
</dbReference>
<evidence type="ECO:0000313" key="6">
    <source>
        <dbReference type="Proteomes" id="UP000011531"/>
    </source>
</evidence>
<keyword evidence="3" id="KW-0067">ATP-binding</keyword>
<dbReference type="Gene3D" id="3.40.50.300">
    <property type="entry name" value="P-loop containing nucleotide triphosphate hydrolases"/>
    <property type="match status" value="1"/>
</dbReference>
<evidence type="ECO:0000259" key="4">
    <source>
        <dbReference type="PROSITE" id="PS50893"/>
    </source>
</evidence>